<reference evidence="4 5" key="1">
    <citation type="submission" date="2016-11" db="EMBL/GenBank/DDBJ databases">
        <title>Trade-off between light-utilization and light-protection in marine flavobacteria.</title>
        <authorList>
            <person name="Kumagai Y."/>
        </authorList>
    </citation>
    <scope>NUCLEOTIDE SEQUENCE [LARGE SCALE GENOMIC DNA]</scope>
    <source>
        <strain evidence="4 5">JCM 17109</strain>
    </source>
</reference>
<protein>
    <recommendedName>
        <fullName evidence="6">Tetratricopeptide repeat protein</fullName>
    </recommendedName>
</protein>
<keyword evidence="2 3" id="KW-0802">TPR repeat</keyword>
<dbReference type="InterPro" id="IPR051685">
    <property type="entry name" value="Ycf3/AcsC/BcsC/TPR_MFPF"/>
</dbReference>
<comment type="caution">
    <text evidence="4">The sequence shown here is derived from an EMBL/GenBank/DDBJ whole genome shotgun (WGS) entry which is preliminary data.</text>
</comment>
<evidence type="ECO:0000256" key="1">
    <source>
        <dbReference type="ARBA" id="ARBA00022737"/>
    </source>
</evidence>
<dbReference type="PANTHER" id="PTHR44943:SF8">
    <property type="entry name" value="TPR REPEAT-CONTAINING PROTEIN MJ0263"/>
    <property type="match status" value="1"/>
</dbReference>
<name>A0A2S9WTT1_9FLAO</name>
<dbReference type="AlphaFoldDB" id="A0A2S9WTT1"/>
<evidence type="ECO:0000256" key="2">
    <source>
        <dbReference type="ARBA" id="ARBA00022803"/>
    </source>
</evidence>
<evidence type="ECO:0008006" key="6">
    <source>
        <dbReference type="Google" id="ProtNLM"/>
    </source>
</evidence>
<dbReference type="PROSITE" id="PS50005">
    <property type="entry name" value="TPR"/>
    <property type="match status" value="1"/>
</dbReference>
<organism evidence="4 5">
    <name type="scientific">Nonlabens agnitus</name>
    <dbReference type="NCBI Taxonomy" id="870484"/>
    <lineage>
        <taxon>Bacteria</taxon>
        <taxon>Pseudomonadati</taxon>
        <taxon>Bacteroidota</taxon>
        <taxon>Flavobacteriia</taxon>
        <taxon>Flavobacteriales</taxon>
        <taxon>Flavobacteriaceae</taxon>
        <taxon>Nonlabens</taxon>
    </lineage>
</organism>
<dbReference type="Gene3D" id="1.25.40.10">
    <property type="entry name" value="Tetratricopeptide repeat domain"/>
    <property type="match status" value="1"/>
</dbReference>
<evidence type="ECO:0000313" key="4">
    <source>
        <dbReference type="EMBL" id="PRP66869.1"/>
    </source>
</evidence>
<dbReference type="Pfam" id="PF13174">
    <property type="entry name" value="TPR_6"/>
    <property type="match status" value="1"/>
</dbReference>
<dbReference type="Pfam" id="PF00515">
    <property type="entry name" value="TPR_1"/>
    <property type="match status" value="1"/>
</dbReference>
<dbReference type="InterPro" id="IPR019734">
    <property type="entry name" value="TPR_rpt"/>
</dbReference>
<accession>A0A2S9WTT1</accession>
<evidence type="ECO:0000256" key="3">
    <source>
        <dbReference type="PROSITE-ProRule" id="PRU00339"/>
    </source>
</evidence>
<keyword evidence="5" id="KW-1185">Reference proteome</keyword>
<evidence type="ECO:0000313" key="5">
    <source>
        <dbReference type="Proteomes" id="UP000239532"/>
    </source>
</evidence>
<keyword evidence="1" id="KW-0677">Repeat</keyword>
<feature type="repeat" description="TPR" evidence="3">
    <location>
        <begin position="289"/>
        <end position="322"/>
    </location>
</feature>
<gene>
    <name evidence="4" type="ORF">BST86_07040</name>
</gene>
<sequence length="395" mass="44120">MKYKFLITGLAISSLAFAQKKEIRNMEKALEKGNFQEVSSIFSEINESEVEEKYEADYTFYKAVTVLGNPGNPKASGDELKEAIVLIETAKDLGFENKALISSYTQAAESAIFSEAQKSLKDNDQKAALKNVVYLVERNPSNQNMRMNAADLAYRVGDFETAKANYEKLLSEDYIGAEKSFVATNIASNEVEAFPNKQAADLAVMSKKYKDSKVELSTSKLGSFITNLAWMYKNDGDLDKAKKTFSDAQAKYPNDESLKLASADIYLLLGMNDEYEKAISKLNDNITDPKVFENLGIAAGEKENWDQAIDYYKKSIELNPDNYVVQNNIAVAYIQKGNLEETTAAEQKDFYMSAAEHYEKVLKLKPDMDSAKQTLISIYKSFKMDDKAAALEAGN</sequence>
<dbReference type="RefSeq" id="WP_105982654.1">
    <property type="nucleotide sequence ID" value="NZ_MQUC01000003.1"/>
</dbReference>
<proteinExistence type="predicted"/>
<dbReference type="PROSITE" id="PS50293">
    <property type="entry name" value="TPR_REGION"/>
    <property type="match status" value="1"/>
</dbReference>
<dbReference type="EMBL" id="MQUC01000003">
    <property type="protein sequence ID" value="PRP66869.1"/>
    <property type="molecule type" value="Genomic_DNA"/>
</dbReference>
<dbReference type="SMART" id="SM00028">
    <property type="entry name" value="TPR"/>
    <property type="match status" value="3"/>
</dbReference>
<dbReference type="InterPro" id="IPR011990">
    <property type="entry name" value="TPR-like_helical_dom_sf"/>
</dbReference>
<dbReference type="SUPFAM" id="SSF48452">
    <property type="entry name" value="TPR-like"/>
    <property type="match status" value="2"/>
</dbReference>
<dbReference type="PANTHER" id="PTHR44943">
    <property type="entry name" value="CELLULOSE SYNTHASE OPERON PROTEIN C"/>
    <property type="match status" value="1"/>
</dbReference>
<dbReference type="OrthoDB" id="1149028at2"/>
<dbReference type="Proteomes" id="UP000239532">
    <property type="component" value="Unassembled WGS sequence"/>
</dbReference>